<dbReference type="AlphaFoldDB" id="A0A9Q3W6N7"/>
<evidence type="ECO:0000313" key="4">
    <source>
        <dbReference type="EMBL" id="MCE7510138.1"/>
    </source>
</evidence>
<accession>A0A9Q3W6N7</accession>
<dbReference type="PROSITE" id="PS50011">
    <property type="entry name" value="PROTEIN_KINASE_DOM"/>
    <property type="match status" value="1"/>
</dbReference>
<comment type="caution">
    <text evidence="4">The sequence shown here is derived from an EMBL/GenBank/DDBJ whole genome shotgun (WGS) entry which is preliminary data.</text>
</comment>
<keyword evidence="2" id="KW-1133">Transmembrane helix</keyword>
<evidence type="ECO:0000256" key="2">
    <source>
        <dbReference type="SAM" id="Phobius"/>
    </source>
</evidence>
<keyword evidence="2" id="KW-0812">Transmembrane</keyword>
<dbReference type="InterPro" id="IPR004147">
    <property type="entry name" value="ABC1_dom"/>
</dbReference>
<dbReference type="Proteomes" id="UP001107961">
    <property type="component" value="Unassembled WGS sequence"/>
</dbReference>
<dbReference type="PANTHER" id="PTHR10566:SF113">
    <property type="entry name" value="PROTEIN ACTIVITY OF BC1 COMPLEX KINASE 7, CHLOROPLASTIC"/>
    <property type="match status" value="1"/>
</dbReference>
<dbReference type="Pfam" id="PF03109">
    <property type="entry name" value="ABC1"/>
    <property type="match status" value="1"/>
</dbReference>
<dbReference type="InterPro" id="IPR011009">
    <property type="entry name" value="Kinase-like_dom_sf"/>
</dbReference>
<feature type="transmembrane region" description="Helical" evidence="2">
    <location>
        <begin position="526"/>
        <end position="546"/>
    </location>
</feature>
<dbReference type="InterPro" id="IPR050154">
    <property type="entry name" value="UbiB_kinase"/>
</dbReference>
<gene>
    <name evidence="4" type="ORF">LZG35_15985</name>
</gene>
<keyword evidence="2" id="KW-0472">Membrane</keyword>
<evidence type="ECO:0000256" key="1">
    <source>
        <dbReference type="ARBA" id="ARBA00009670"/>
    </source>
</evidence>
<proteinExistence type="inferred from homology"/>
<dbReference type="EMBL" id="JAJVKT010000021">
    <property type="protein sequence ID" value="MCE7510138.1"/>
    <property type="molecule type" value="Genomic_DNA"/>
</dbReference>
<keyword evidence="5" id="KW-1185">Reference proteome</keyword>
<dbReference type="SUPFAM" id="SSF56112">
    <property type="entry name" value="Protein kinase-like (PK-like)"/>
    <property type="match status" value="1"/>
</dbReference>
<dbReference type="GO" id="GO:0005524">
    <property type="term" value="F:ATP binding"/>
    <property type="evidence" value="ECO:0007669"/>
    <property type="project" value="InterPro"/>
</dbReference>
<protein>
    <submittedName>
        <fullName evidence="4">AarF/UbiB family protein</fullName>
    </submittedName>
</protein>
<feature type="domain" description="Protein kinase" evidence="3">
    <location>
        <begin position="128"/>
        <end position="554"/>
    </location>
</feature>
<dbReference type="InterPro" id="IPR000719">
    <property type="entry name" value="Prot_kinase_dom"/>
</dbReference>
<dbReference type="PANTHER" id="PTHR10566">
    <property type="entry name" value="CHAPERONE-ACTIVITY OF BC1 COMPLEX CABC1 -RELATED"/>
    <property type="match status" value="1"/>
</dbReference>
<dbReference type="CDD" id="cd05121">
    <property type="entry name" value="ABC1_ADCK3-like"/>
    <property type="match status" value="1"/>
</dbReference>
<reference evidence="4" key="1">
    <citation type="submission" date="2022-01" db="EMBL/GenBank/DDBJ databases">
        <authorList>
            <person name="Karlyshev A.V."/>
            <person name="Jaspars M."/>
        </authorList>
    </citation>
    <scope>NUCLEOTIDE SEQUENCE</scope>
    <source>
        <strain evidence="4">AGSA3-2</strain>
    </source>
</reference>
<dbReference type="GO" id="GO:0004672">
    <property type="term" value="F:protein kinase activity"/>
    <property type="evidence" value="ECO:0007669"/>
    <property type="project" value="InterPro"/>
</dbReference>
<evidence type="ECO:0000313" key="5">
    <source>
        <dbReference type="Proteomes" id="UP001107961"/>
    </source>
</evidence>
<comment type="similarity">
    <text evidence="1">Belongs to the protein kinase superfamily. ADCK protein kinase family.</text>
</comment>
<sequence length="554" mass="62232">MNLLHTGQDLRRLNELAAILLKYGFADMLRRLGLAPMIEHAGRLLRSGLDPRFLHMGSAERLRHAMEEMGPTFVKLGQVLATRVDLFSPEWIEQFERLQDRARPVPFASLAPTVEAALGRPLDQVFASVDERPLGVASIGQVHAAVTRSGDRVVIKVRKPGIEAKIQSDLRLLDQLAKLASDNSQELRRYRPVELVREFHRSLSRELDFTIEARNAERIRQNVKSLRWVMIPKVHTRLSSATLQVQQRLNGTPARDLARLDALGVDRPLVARRGAMVAWKMALEDGFFHADPHPGNVLILSNNRIGLLDFGMVGKLTDGRREQIVQLVRAIITRESEHAAAVLTGWSDGQPLNFDQLVADVEDVVSRYYGLPLAELDLPALLGDITALIRNHGLILPSDIALLIKALITLEGFGRLLNPRFDLIREAEPLMHRLLRQRYGPKRLVRSLGLRALDVVDRLYAPPPPSTLANGRTDGGVDPRHLERLVSRLERGQYRQIQTLLVCASMITGALLLAGRVPPTIWDLSVPGVLVLLACGLWSTWLLWIARRHLREWE</sequence>
<name>A0A9Q3W6N7_9GAMM</name>
<organism evidence="4 5">
    <name type="scientific">Alloalcanivorax xenomutans</name>
    <dbReference type="NCBI Taxonomy" id="1094342"/>
    <lineage>
        <taxon>Bacteria</taxon>
        <taxon>Pseudomonadati</taxon>
        <taxon>Pseudomonadota</taxon>
        <taxon>Gammaproteobacteria</taxon>
        <taxon>Oceanospirillales</taxon>
        <taxon>Alcanivoracaceae</taxon>
        <taxon>Alloalcanivorax</taxon>
    </lineage>
</organism>
<evidence type="ECO:0000259" key="3">
    <source>
        <dbReference type="PROSITE" id="PS50011"/>
    </source>
</evidence>
<dbReference type="RefSeq" id="WP_233926014.1">
    <property type="nucleotide sequence ID" value="NZ_JAJVKT010000021.1"/>
</dbReference>